<evidence type="ECO:0000256" key="7">
    <source>
        <dbReference type="ARBA" id="ARBA00022840"/>
    </source>
</evidence>
<feature type="compositionally biased region" description="Polar residues" evidence="11">
    <location>
        <begin position="476"/>
        <end position="486"/>
    </location>
</feature>
<dbReference type="EC" id="2.7.11.1" evidence="2"/>
<dbReference type="PROSITE" id="PS50011">
    <property type="entry name" value="PROTEIN_KINASE_DOM"/>
    <property type="match status" value="1"/>
</dbReference>
<evidence type="ECO:0000256" key="9">
    <source>
        <dbReference type="ARBA" id="ARBA00048679"/>
    </source>
</evidence>
<feature type="region of interest" description="Disordered" evidence="11">
    <location>
        <begin position="377"/>
        <end position="397"/>
    </location>
</feature>
<feature type="binding site" evidence="10">
    <location>
        <position position="36"/>
    </location>
    <ligand>
        <name>ATP</name>
        <dbReference type="ChEBI" id="CHEBI:30616"/>
    </ligand>
</feature>
<keyword evidence="3" id="KW-0723">Serine/threonine-protein kinase</keyword>
<evidence type="ECO:0000256" key="2">
    <source>
        <dbReference type="ARBA" id="ARBA00012513"/>
    </source>
</evidence>
<feature type="compositionally biased region" description="Basic and acidic residues" evidence="11">
    <location>
        <begin position="494"/>
        <end position="509"/>
    </location>
</feature>
<gene>
    <name evidence="14" type="primary">NEK4</name>
</gene>
<dbReference type="InterPro" id="IPR008271">
    <property type="entry name" value="Ser/Thr_kinase_AS"/>
</dbReference>
<organism evidence="13 14">
    <name type="scientific">Equus przewalskii</name>
    <name type="common">Przewalski's horse</name>
    <name type="synonym">Equus caballus przewalskii</name>
    <dbReference type="NCBI Taxonomy" id="9798"/>
    <lineage>
        <taxon>Eukaryota</taxon>
        <taxon>Metazoa</taxon>
        <taxon>Chordata</taxon>
        <taxon>Craniata</taxon>
        <taxon>Vertebrata</taxon>
        <taxon>Euteleostomi</taxon>
        <taxon>Mammalia</taxon>
        <taxon>Eutheria</taxon>
        <taxon>Laurasiatheria</taxon>
        <taxon>Perissodactyla</taxon>
        <taxon>Equidae</taxon>
        <taxon>Equus</taxon>
    </lineage>
</organism>
<dbReference type="GO" id="GO:0016301">
    <property type="term" value="F:kinase activity"/>
    <property type="evidence" value="ECO:0007669"/>
    <property type="project" value="UniProtKB-KW"/>
</dbReference>
<reference evidence="14" key="1">
    <citation type="submission" date="2025-08" db="UniProtKB">
        <authorList>
            <consortium name="RefSeq"/>
        </authorList>
    </citation>
    <scope>IDENTIFICATION</scope>
    <source>
        <tissue evidence="14">Blood</tissue>
    </source>
</reference>
<feature type="compositionally biased region" description="Polar residues" evidence="11">
    <location>
        <begin position="411"/>
        <end position="432"/>
    </location>
</feature>
<evidence type="ECO:0000256" key="11">
    <source>
        <dbReference type="SAM" id="MobiDB-lite"/>
    </source>
</evidence>
<dbReference type="RefSeq" id="XP_070431144.1">
    <property type="nucleotide sequence ID" value="XM_070575043.1"/>
</dbReference>
<protein>
    <recommendedName>
        <fullName evidence="2">non-specific serine/threonine protein kinase</fullName>
        <ecNumber evidence="2">2.7.11.1</ecNumber>
    </recommendedName>
</protein>
<name>A0ABM4KSH2_EQUPR</name>
<evidence type="ECO:0000256" key="1">
    <source>
        <dbReference type="ARBA" id="ARBA00010886"/>
    </source>
</evidence>
<keyword evidence="4" id="KW-0808">Transferase</keyword>
<dbReference type="InterPro" id="IPR017441">
    <property type="entry name" value="Protein_kinase_ATP_BS"/>
</dbReference>
<comment type="catalytic activity">
    <reaction evidence="9">
        <text>L-seryl-[protein] + ATP = O-phospho-L-seryl-[protein] + ADP + H(+)</text>
        <dbReference type="Rhea" id="RHEA:17989"/>
        <dbReference type="Rhea" id="RHEA-COMP:9863"/>
        <dbReference type="Rhea" id="RHEA-COMP:11604"/>
        <dbReference type="ChEBI" id="CHEBI:15378"/>
        <dbReference type="ChEBI" id="CHEBI:29999"/>
        <dbReference type="ChEBI" id="CHEBI:30616"/>
        <dbReference type="ChEBI" id="CHEBI:83421"/>
        <dbReference type="ChEBI" id="CHEBI:456216"/>
        <dbReference type="EC" id="2.7.11.1"/>
    </reaction>
</comment>
<dbReference type="PROSITE" id="PS00108">
    <property type="entry name" value="PROTEIN_KINASE_ST"/>
    <property type="match status" value="1"/>
</dbReference>
<feature type="compositionally biased region" description="Basic and acidic residues" evidence="11">
    <location>
        <begin position="448"/>
        <end position="469"/>
    </location>
</feature>
<evidence type="ECO:0000259" key="12">
    <source>
        <dbReference type="PROSITE" id="PS50011"/>
    </source>
</evidence>
<evidence type="ECO:0000256" key="10">
    <source>
        <dbReference type="PROSITE-ProRule" id="PRU10141"/>
    </source>
</evidence>
<feature type="region of interest" description="Disordered" evidence="11">
    <location>
        <begin position="411"/>
        <end position="539"/>
    </location>
</feature>
<dbReference type="Proteomes" id="UP001652662">
    <property type="component" value="Chromosome 15"/>
</dbReference>
<feature type="compositionally biased region" description="Basic and acidic residues" evidence="11">
    <location>
        <begin position="387"/>
        <end position="397"/>
    </location>
</feature>
<evidence type="ECO:0000256" key="3">
    <source>
        <dbReference type="ARBA" id="ARBA00022527"/>
    </source>
</evidence>
<evidence type="ECO:0000256" key="4">
    <source>
        <dbReference type="ARBA" id="ARBA00022679"/>
    </source>
</evidence>
<dbReference type="PANTHER" id="PTHR44899:SF7">
    <property type="entry name" value="NIMA-RELATED KINASE"/>
    <property type="match status" value="1"/>
</dbReference>
<comment type="catalytic activity">
    <reaction evidence="8">
        <text>L-threonyl-[protein] + ATP = O-phospho-L-threonyl-[protein] + ADP + H(+)</text>
        <dbReference type="Rhea" id="RHEA:46608"/>
        <dbReference type="Rhea" id="RHEA-COMP:11060"/>
        <dbReference type="Rhea" id="RHEA-COMP:11605"/>
        <dbReference type="ChEBI" id="CHEBI:15378"/>
        <dbReference type="ChEBI" id="CHEBI:30013"/>
        <dbReference type="ChEBI" id="CHEBI:30616"/>
        <dbReference type="ChEBI" id="CHEBI:61977"/>
        <dbReference type="ChEBI" id="CHEBI:456216"/>
        <dbReference type="EC" id="2.7.11.1"/>
    </reaction>
</comment>
<dbReference type="SUPFAM" id="SSF56112">
    <property type="entry name" value="Protein kinase-like (PK-like)"/>
    <property type="match status" value="1"/>
</dbReference>
<feature type="compositionally biased region" description="Basic and acidic residues" evidence="11">
    <location>
        <begin position="526"/>
        <end position="539"/>
    </location>
</feature>
<feature type="domain" description="Protein kinase" evidence="12">
    <location>
        <begin position="6"/>
        <end position="261"/>
    </location>
</feature>
<evidence type="ECO:0000313" key="14">
    <source>
        <dbReference type="RefSeq" id="XP_070431144.1"/>
    </source>
</evidence>
<keyword evidence="7 10" id="KW-0067">ATP-binding</keyword>
<dbReference type="InterPro" id="IPR051131">
    <property type="entry name" value="NEK_Ser/Thr_kinase_NIMA"/>
</dbReference>
<dbReference type="InterPro" id="IPR011009">
    <property type="entry name" value="Kinase-like_dom_sf"/>
</dbReference>
<accession>A0ABM4KSH2</accession>
<dbReference type="Gene3D" id="3.30.200.20">
    <property type="entry name" value="Phosphorylase Kinase, domain 1"/>
    <property type="match status" value="1"/>
</dbReference>
<evidence type="ECO:0000256" key="8">
    <source>
        <dbReference type="ARBA" id="ARBA00047899"/>
    </source>
</evidence>
<dbReference type="PANTHER" id="PTHR44899">
    <property type="entry name" value="CAMK FAMILY PROTEIN KINASE"/>
    <property type="match status" value="1"/>
</dbReference>
<comment type="similarity">
    <text evidence="1">Belongs to the protein kinase superfamily. NEK Ser/Thr protein kinase family. NIMA subfamily.</text>
</comment>
<proteinExistence type="inferred from homology"/>
<keyword evidence="5 10" id="KW-0547">Nucleotide-binding</keyword>
<dbReference type="GeneID" id="103546505"/>
<dbReference type="Gene3D" id="1.10.510.10">
    <property type="entry name" value="Transferase(Phosphotransferase) domain 1"/>
    <property type="match status" value="1"/>
</dbReference>
<dbReference type="CDD" id="cd08223">
    <property type="entry name" value="STKc_Nek4"/>
    <property type="match status" value="1"/>
</dbReference>
<evidence type="ECO:0000256" key="5">
    <source>
        <dbReference type="ARBA" id="ARBA00022741"/>
    </source>
</evidence>
<keyword evidence="6 14" id="KW-0418">Kinase</keyword>
<dbReference type="SMART" id="SM00220">
    <property type="entry name" value="S_TKc"/>
    <property type="match status" value="1"/>
</dbReference>
<dbReference type="Pfam" id="PF00069">
    <property type="entry name" value="Pkinase"/>
    <property type="match status" value="1"/>
</dbReference>
<sequence>MPLAAYCYLRVVGRGSYGEVTLVRHRRDGRQYVIKKLNLRNASSRERRAAEQEAQLLSQLKHPNIVTYKESWEGGDGLLYIVMGFCEGGDLYRKLKEQKGQLLPESQVVEWFVQIAMALQYLHEKHILHRDLKTQNVFLTRTNIIKVGDLGIARVLENHCDMASTLIGTPYYMSPELFSNKPYNYKSDVWALGCCVYEMATLKHAFNAKDMNSLVYRIIEGKLPPMPKDYSPELAELIRTMLSKRPEERPSVRSILRQPYIKRQISLFLEATKAKTCKNNTKNGDCKSKPVTTVVSGKAESNQEVVPFHPHSSEGSKTYVMGEDKCLSQEKLIVVGPLKTPTNLKGHTSKPDMNTTSESLATISRVNIDILPAERRDSSNSLVQENQPRHLDASNELEGKCSISQVKESLQHNTKSSAQPGNLISTCVSDSVTGEKNDPVKPLQPLNKDQKPKDQDRVAGECITEKQDRVYPGLQPHSSGSEPSLSRQRRQKKREQTEHSGEKRQERKLTRCLSEDELSSSASSTDKSDGDSREGKGHTNEMSDLLQLMTQTLKLDSKESCEDLPVPDPVSEFKLHRKYRDTLVLHGKVAEEAEELHCKELPSAIMPGSEKIRRIVEVLRADVIRGLGIQLLEQVYDLLEEEDELEREVHLREHMGEKYTTYSVKARQLKFFEENVNF</sequence>
<dbReference type="PROSITE" id="PS00107">
    <property type="entry name" value="PROTEIN_KINASE_ATP"/>
    <property type="match status" value="1"/>
</dbReference>
<dbReference type="InterPro" id="IPR000719">
    <property type="entry name" value="Prot_kinase_dom"/>
</dbReference>
<keyword evidence="13" id="KW-1185">Reference proteome</keyword>
<evidence type="ECO:0000256" key="6">
    <source>
        <dbReference type="ARBA" id="ARBA00022777"/>
    </source>
</evidence>
<evidence type="ECO:0000313" key="13">
    <source>
        <dbReference type="Proteomes" id="UP001652662"/>
    </source>
</evidence>